<dbReference type="Pfam" id="PF03480">
    <property type="entry name" value="DctP"/>
    <property type="match status" value="1"/>
</dbReference>
<dbReference type="AlphaFoldDB" id="A0A6N2WWM8"/>
<dbReference type="GO" id="GO:0055085">
    <property type="term" value="P:transmembrane transport"/>
    <property type="evidence" value="ECO:0007669"/>
    <property type="project" value="InterPro"/>
</dbReference>
<dbReference type="InterPro" id="IPR017938">
    <property type="entry name" value="Riboflavin_synthase-like_b-brl"/>
</dbReference>
<accession>A0A6N2WWM8</accession>
<dbReference type="Gene3D" id="2.40.30.10">
    <property type="entry name" value="Translation factors"/>
    <property type="match status" value="1"/>
</dbReference>
<dbReference type="PANTHER" id="PTHR43513:SF3">
    <property type="entry name" value="DIHYDROOROTATE DEHYDROGENASE B (NAD(+)), ELECTRON TRANSFER SUBUNIT-RELATED"/>
    <property type="match status" value="1"/>
</dbReference>
<name>A0A6N2WWM8_9FIRM</name>
<reference evidence="2" key="1">
    <citation type="submission" date="2019-11" db="EMBL/GenBank/DDBJ databases">
        <authorList>
            <person name="Feng L."/>
        </authorList>
    </citation>
    <scope>NUCLEOTIDE SEQUENCE</scope>
    <source>
        <strain evidence="2">CbolteaeLFYP116</strain>
    </source>
</reference>
<dbReference type="InterPro" id="IPR038404">
    <property type="entry name" value="TRAP_DctP_sf"/>
</dbReference>
<dbReference type="InterPro" id="IPR018389">
    <property type="entry name" value="DctP_fam"/>
</dbReference>
<keyword evidence="1" id="KW-0732">Signal</keyword>
<organism evidence="2">
    <name type="scientific">Enterocloster bolteae</name>
    <dbReference type="NCBI Taxonomy" id="208479"/>
    <lineage>
        <taxon>Bacteria</taxon>
        <taxon>Bacillati</taxon>
        <taxon>Bacillota</taxon>
        <taxon>Clostridia</taxon>
        <taxon>Lachnospirales</taxon>
        <taxon>Lachnospiraceae</taxon>
        <taxon>Enterocloster</taxon>
    </lineage>
</organism>
<dbReference type="Gene3D" id="3.40.190.170">
    <property type="entry name" value="Bacterial extracellular solute-binding protein, family 7"/>
    <property type="match status" value="1"/>
</dbReference>
<evidence type="ECO:0000256" key="1">
    <source>
        <dbReference type="ARBA" id="ARBA00022729"/>
    </source>
</evidence>
<dbReference type="EMBL" id="CACRTF010000017">
    <property type="protein sequence ID" value="VYT46315.1"/>
    <property type="molecule type" value="Genomic_DNA"/>
</dbReference>
<evidence type="ECO:0000313" key="2">
    <source>
        <dbReference type="EMBL" id="VYT46315.1"/>
    </source>
</evidence>
<dbReference type="PANTHER" id="PTHR43513">
    <property type="entry name" value="DIHYDROOROTATE DEHYDROGENASE B (NAD(+)), ELECTRON TRANSFER SUBUNIT"/>
    <property type="match status" value="1"/>
</dbReference>
<dbReference type="SUPFAM" id="SSF63380">
    <property type="entry name" value="Riboflavin synthase domain-like"/>
    <property type="match status" value="1"/>
</dbReference>
<protein>
    <submittedName>
        <fullName evidence="2">Ferredoxin-NADP(+) reductase subunit alpha</fullName>
    </submittedName>
</protein>
<sequence>MFKIIKAEKLAEKIYLMEVEVPRVARVCQPREFIIVKIDEGGERIPLTICNYDRENGTVTIVFQIVGDSTLRMSSMSACDSFQDFVGPLGKPSTFIKEDVGVVKARKYANASHVLVKYSVTYPSTGRQAEGTLKLGELIEECSDGRMKMEFDPSSQMGDKTATFEGLVNGTIEMTECDATDRSAFNDMWSVFSLPHLWENG</sequence>
<proteinExistence type="predicted"/>
<gene>
    <name evidence="2" type="ORF">CBLFYP116_04085</name>
</gene>
<dbReference type="InterPro" id="IPR050353">
    <property type="entry name" value="PyrK_electron_transfer"/>
</dbReference>